<dbReference type="PANTHER" id="PTHR39338">
    <property type="entry name" value="BLL5662 PROTEIN-RELATED"/>
    <property type="match status" value="1"/>
</dbReference>
<dbReference type="PANTHER" id="PTHR39338:SF7">
    <property type="entry name" value="BLL6692 PROTEIN"/>
    <property type="match status" value="1"/>
</dbReference>
<gene>
    <name evidence="1" type="ORF">IAC55_00185</name>
</gene>
<accession>A0A9D9DV41</accession>
<proteinExistence type="predicted"/>
<organism evidence="1 2">
    <name type="scientific">Candidatus Fimicola merdigallinarum</name>
    <dbReference type="NCBI Taxonomy" id="2840819"/>
    <lineage>
        <taxon>Bacteria</taxon>
        <taxon>Bacillati</taxon>
        <taxon>Bacillota</taxon>
        <taxon>Clostridia</taxon>
        <taxon>Lachnospirales</taxon>
        <taxon>Lachnospiraceae</taxon>
        <taxon>Lachnospiraceae incertae sedis</taxon>
        <taxon>Candidatus Fimicola</taxon>
    </lineage>
</organism>
<comment type="caution">
    <text evidence="1">The sequence shown here is derived from an EMBL/GenBank/DDBJ whole genome shotgun (WGS) entry which is preliminary data.</text>
</comment>
<evidence type="ECO:0000313" key="1">
    <source>
        <dbReference type="EMBL" id="MBO8433722.1"/>
    </source>
</evidence>
<dbReference type="AlphaFoldDB" id="A0A9D9DV41"/>
<evidence type="ECO:0000313" key="2">
    <source>
        <dbReference type="Proteomes" id="UP000823611"/>
    </source>
</evidence>
<dbReference type="Proteomes" id="UP000823611">
    <property type="component" value="Unassembled WGS sequence"/>
</dbReference>
<feature type="non-terminal residue" evidence="1">
    <location>
        <position position="1"/>
    </location>
</feature>
<name>A0A9D9DV41_9FIRM</name>
<sequence length="136" mass="16352">FKDLKIYYFHNCIYDQLYTTPECRYDKSVETNWVLRNLKSEYKVIFVGDAAMSPTELLSVGGNYYYGVYNEEPGIEWIRKFKNKYKDVIWLNPIKEDRWIHTYGYDTIKLISREVDMYELTVSRMEQALKKLIASK</sequence>
<reference evidence="1" key="2">
    <citation type="journal article" date="2021" name="PeerJ">
        <title>Extensive microbial diversity within the chicken gut microbiome revealed by metagenomics and culture.</title>
        <authorList>
            <person name="Gilroy R."/>
            <person name="Ravi A."/>
            <person name="Getino M."/>
            <person name="Pursley I."/>
            <person name="Horton D.L."/>
            <person name="Alikhan N.F."/>
            <person name="Baker D."/>
            <person name="Gharbi K."/>
            <person name="Hall N."/>
            <person name="Watson M."/>
            <person name="Adriaenssens E.M."/>
            <person name="Foster-Nyarko E."/>
            <person name="Jarju S."/>
            <person name="Secka A."/>
            <person name="Antonio M."/>
            <person name="Oren A."/>
            <person name="Chaudhuri R.R."/>
            <person name="La Ragione R."/>
            <person name="Hildebrand F."/>
            <person name="Pallen M.J."/>
        </authorList>
    </citation>
    <scope>NUCLEOTIDE SEQUENCE</scope>
    <source>
        <strain evidence="1">F6-4510</strain>
    </source>
</reference>
<protein>
    <submittedName>
        <fullName evidence="1">VWA containing CoxE family protein</fullName>
    </submittedName>
</protein>
<dbReference type="EMBL" id="JADIMX010000004">
    <property type="protein sequence ID" value="MBO8433722.1"/>
    <property type="molecule type" value="Genomic_DNA"/>
</dbReference>
<reference evidence="1" key="1">
    <citation type="submission" date="2020-10" db="EMBL/GenBank/DDBJ databases">
        <authorList>
            <person name="Gilroy R."/>
        </authorList>
    </citation>
    <scope>NUCLEOTIDE SEQUENCE</scope>
    <source>
        <strain evidence="1">F6-4510</strain>
    </source>
</reference>